<organism evidence="2 3">
    <name type="scientific">Tautonia plasticadhaerens</name>
    <dbReference type="NCBI Taxonomy" id="2527974"/>
    <lineage>
        <taxon>Bacteria</taxon>
        <taxon>Pseudomonadati</taxon>
        <taxon>Planctomycetota</taxon>
        <taxon>Planctomycetia</taxon>
        <taxon>Isosphaerales</taxon>
        <taxon>Isosphaeraceae</taxon>
        <taxon>Tautonia</taxon>
    </lineage>
</organism>
<reference evidence="2 3" key="1">
    <citation type="submission" date="2019-02" db="EMBL/GenBank/DDBJ databases">
        <title>Deep-cultivation of Planctomycetes and their phenomic and genomic characterization uncovers novel biology.</title>
        <authorList>
            <person name="Wiegand S."/>
            <person name="Jogler M."/>
            <person name="Boedeker C."/>
            <person name="Pinto D."/>
            <person name="Vollmers J."/>
            <person name="Rivas-Marin E."/>
            <person name="Kohn T."/>
            <person name="Peeters S.H."/>
            <person name="Heuer A."/>
            <person name="Rast P."/>
            <person name="Oberbeckmann S."/>
            <person name="Bunk B."/>
            <person name="Jeske O."/>
            <person name="Meyerdierks A."/>
            <person name="Storesund J.E."/>
            <person name="Kallscheuer N."/>
            <person name="Luecker S."/>
            <person name="Lage O.M."/>
            <person name="Pohl T."/>
            <person name="Merkel B.J."/>
            <person name="Hornburger P."/>
            <person name="Mueller R.-W."/>
            <person name="Bruemmer F."/>
            <person name="Labrenz M."/>
            <person name="Spormann A.M."/>
            <person name="Op den Camp H."/>
            <person name="Overmann J."/>
            <person name="Amann R."/>
            <person name="Jetten M.S.M."/>
            <person name="Mascher T."/>
            <person name="Medema M.H."/>
            <person name="Devos D.P."/>
            <person name="Kaster A.-K."/>
            <person name="Ovreas L."/>
            <person name="Rohde M."/>
            <person name="Galperin M.Y."/>
            <person name="Jogler C."/>
        </authorList>
    </citation>
    <scope>NUCLEOTIDE SEQUENCE [LARGE SCALE GENOMIC DNA]</scope>
    <source>
        <strain evidence="2 3">ElP</strain>
    </source>
</reference>
<evidence type="ECO:0000313" key="3">
    <source>
        <dbReference type="Proteomes" id="UP000317835"/>
    </source>
</evidence>
<proteinExistence type="predicted"/>
<keyword evidence="3" id="KW-1185">Reference proteome</keyword>
<protein>
    <submittedName>
        <fullName evidence="2">Plasmid pRiA4b ORF-3-like protein</fullName>
    </submittedName>
</protein>
<dbReference type="Pfam" id="PF07929">
    <property type="entry name" value="PRiA4_ORF3"/>
    <property type="match status" value="1"/>
</dbReference>
<evidence type="ECO:0000259" key="1">
    <source>
        <dbReference type="Pfam" id="PF07929"/>
    </source>
</evidence>
<dbReference type="PANTHER" id="PTHR41878">
    <property type="entry name" value="LEXA REPRESSOR-RELATED"/>
    <property type="match status" value="1"/>
</dbReference>
<dbReference type="Gene3D" id="3.10.290.30">
    <property type="entry name" value="MM3350-like"/>
    <property type="match status" value="1"/>
</dbReference>
<dbReference type="InterPro" id="IPR012912">
    <property type="entry name" value="Plasmid_pRiA4b_Orf3-like"/>
</dbReference>
<dbReference type="SUPFAM" id="SSF159941">
    <property type="entry name" value="MM3350-like"/>
    <property type="match status" value="1"/>
</dbReference>
<name>A0A518H9R7_9BACT</name>
<gene>
    <name evidence="2" type="ORF">ElP_55380</name>
</gene>
<sequence length="260" mass="29713">MARKKVEKRVTKSDFLRKALDKNPDLDLGQINRRWAKAGHPGEISSALYYKVRRDLDIRTEWTWAPKEEKPAGTKSPQVTGTVYQLKVTLRDIRPPVWRRLQVPDCSLAKLHEAIQVAMGWANYHLYSFEVGDESYTDPRGAAELDMEDAGRVRLSDIIPREKARFGYTYDFGDNWDHEVLVEKVLPPGEGLAYPACVDGKRACPPEDVGGPWGYAEFFDAIRDPGHEQHEELLEWAGGEFDPEAFDLEGINKQLRRLKC</sequence>
<dbReference type="EMBL" id="CP036426">
    <property type="protein sequence ID" value="QDV37598.1"/>
    <property type="molecule type" value="Genomic_DNA"/>
</dbReference>
<dbReference type="PANTHER" id="PTHR41878:SF1">
    <property type="entry name" value="TNPR PROTEIN"/>
    <property type="match status" value="1"/>
</dbReference>
<dbReference type="AlphaFoldDB" id="A0A518H9R7"/>
<dbReference type="RefSeq" id="WP_145275567.1">
    <property type="nucleotide sequence ID" value="NZ_CP036426.1"/>
</dbReference>
<accession>A0A518H9R7</accession>
<dbReference type="OrthoDB" id="9801392at2"/>
<dbReference type="InterPro" id="IPR024047">
    <property type="entry name" value="MM3350-like_sf"/>
</dbReference>
<feature type="domain" description="Plasmid pRiA4b Orf3-like" evidence="1">
    <location>
        <begin position="83"/>
        <end position="249"/>
    </location>
</feature>
<dbReference type="Proteomes" id="UP000317835">
    <property type="component" value="Chromosome"/>
</dbReference>
<evidence type="ECO:0000313" key="2">
    <source>
        <dbReference type="EMBL" id="QDV37598.1"/>
    </source>
</evidence>
<dbReference type="KEGG" id="tpla:ElP_55380"/>